<feature type="region of interest" description="Disordered" evidence="1">
    <location>
        <begin position="40"/>
        <end position="60"/>
    </location>
</feature>
<dbReference type="EMBL" id="SZON01002443">
    <property type="protein sequence ID" value="TKI87031.1"/>
    <property type="molecule type" value="Genomic_DNA"/>
</dbReference>
<protein>
    <submittedName>
        <fullName evidence="2">Uncharacterized protein</fullName>
    </submittedName>
</protein>
<comment type="caution">
    <text evidence="2">The sequence shown here is derived from an EMBL/GenBank/DDBJ whole genome shotgun (WGS) entry which is preliminary data.</text>
</comment>
<sequence>MKRTIGTTIVRLSVLSFGIFGANIGDGGIVKADHGRLPISKQDSHADLPAPKFEDHGKHI</sequence>
<evidence type="ECO:0000313" key="2">
    <source>
        <dbReference type="EMBL" id="TKH15972.1"/>
    </source>
</evidence>
<evidence type="ECO:0000313" key="5">
    <source>
        <dbReference type="Proteomes" id="UP000306037"/>
    </source>
</evidence>
<evidence type="ECO:0000313" key="3">
    <source>
        <dbReference type="EMBL" id="TKI87031.1"/>
    </source>
</evidence>
<dbReference type="Proteomes" id="UP000306037">
    <property type="component" value="Unassembled WGS sequence"/>
</dbReference>
<name>A0A4U2MWF1_9BACI</name>
<evidence type="ECO:0000313" key="4">
    <source>
        <dbReference type="Proteomes" id="UP000305222"/>
    </source>
</evidence>
<dbReference type="Proteomes" id="UP000305222">
    <property type="component" value="Unassembled WGS sequence"/>
</dbReference>
<evidence type="ECO:0000256" key="1">
    <source>
        <dbReference type="SAM" id="MobiDB-lite"/>
    </source>
</evidence>
<reference evidence="4 5" key="1">
    <citation type="journal article" date="2019" name="Environ. Microbiol.">
        <title>An active ?-lactamase is a part of an orchestrated cell wall stress resistance network of Bacillus subtilis and related rhizosphere species.</title>
        <authorList>
            <person name="Bucher T."/>
            <person name="Keren-Paz A."/>
            <person name="Hausser J."/>
            <person name="Olender T."/>
            <person name="Cytryn E."/>
            <person name="Kolodkin-Gal I."/>
        </authorList>
    </citation>
    <scope>NUCLEOTIDE SEQUENCE [LARGE SCALE GENOMIC DNA]</scope>
    <source>
        <strain evidence="3 4">I5</strain>
        <strain evidence="2 5">I71</strain>
    </source>
</reference>
<proteinExistence type="predicted"/>
<accession>A0A4U2MWF1</accession>
<dbReference type="EMBL" id="SZOM01000101">
    <property type="protein sequence ID" value="TKH15972.1"/>
    <property type="molecule type" value="Genomic_DNA"/>
</dbReference>
<organism evidence="2 5">
    <name type="scientific">Bacillus wiedmannii</name>
    <dbReference type="NCBI Taxonomy" id="1890302"/>
    <lineage>
        <taxon>Bacteria</taxon>
        <taxon>Bacillati</taxon>
        <taxon>Bacillota</taxon>
        <taxon>Bacilli</taxon>
        <taxon>Bacillales</taxon>
        <taxon>Bacillaceae</taxon>
        <taxon>Bacillus</taxon>
        <taxon>Bacillus cereus group</taxon>
    </lineage>
</organism>
<dbReference type="AlphaFoldDB" id="A0A4U2MWF1"/>
<dbReference type="RefSeq" id="WP_137052141.1">
    <property type="nucleotide sequence ID" value="NZ_SZOM01000101.1"/>
</dbReference>
<gene>
    <name evidence="2" type="ORF">FC694_13960</name>
    <name evidence="3" type="ORF">FC699_29640</name>
</gene>